<evidence type="ECO:0000313" key="1">
    <source>
        <dbReference type="EMBL" id="GAA3693205.1"/>
    </source>
</evidence>
<dbReference type="Proteomes" id="UP001500752">
    <property type="component" value="Unassembled WGS sequence"/>
</dbReference>
<dbReference type="EMBL" id="BAABEO010000023">
    <property type="protein sequence ID" value="GAA3693205.1"/>
    <property type="molecule type" value="Genomic_DNA"/>
</dbReference>
<dbReference type="RefSeq" id="WP_345152508.1">
    <property type="nucleotide sequence ID" value="NZ_BAABEO010000023.1"/>
</dbReference>
<accession>A0ABP7CM64</accession>
<comment type="caution">
    <text evidence="1">The sequence shown here is derived from an EMBL/GenBank/DDBJ whole genome shotgun (WGS) entry which is preliminary data.</text>
</comment>
<organism evidence="1 2">
    <name type="scientific">Arthrobacter ginkgonis</name>
    <dbReference type="NCBI Taxonomy" id="1630594"/>
    <lineage>
        <taxon>Bacteria</taxon>
        <taxon>Bacillati</taxon>
        <taxon>Actinomycetota</taxon>
        <taxon>Actinomycetes</taxon>
        <taxon>Micrococcales</taxon>
        <taxon>Micrococcaceae</taxon>
        <taxon>Arthrobacter</taxon>
    </lineage>
</organism>
<name>A0ABP7CM64_9MICC</name>
<gene>
    <name evidence="1" type="ORF">GCM10023081_33230</name>
</gene>
<protein>
    <recommendedName>
        <fullName evidence="3">Transcriptional regulator, AbiEi antitoxin, Type IV TA system</fullName>
    </recommendedName>
</protein>
<sequence length="335" mass="37076">MREKIIQSLNESLNPGSNLALRRSFYRGEVLRLRRGCYFPAGEWAEATVWERYRLFAAAMALALPDTLFCLQTAALHQGYPLVSVPQEVCVAVADRSAAAYVRPAPLLSAAGASAYPGSVAPLGFAVRRRVMPVRPETVLHDGLRLTARHHTLADCAARLPFAEAVAIMDAARLPGMFRYVLLGEIEAAIAELPNASQRTRATAVLEFSSPASESPGESLSRANIHLLGFAPPVLQHRIADAHGEFARTDYYWPEANLAGEFDGRGKYLRSAQAQGLPPGEVVMREKKREDRIRRTGIRVVRWDWQDAKDLPTLRRILSEAGVPRATERRRRTAS</sequence>
<reference evidence="2" key="1">
    <citation type="journal article" date="2019" name="Int. J. Syst. Evol. Microbiol.">
        <title>The Global Catalogue of Microorganisms (GCM) 10K type strain sequencing project: providing services to taxonomists for standard genome sequencing and annotation.</title>
        <authorList>
            <consortium name="The Broad Institute Genomics Platform"/>
            <consortium name="The Broad Institute Genome Sequencing Center for Infectious Disease"/>
            <person name="Wu L."/>
            <person name="Ma J."/>
        </authorList>
    </citation>
    <scope>NUCLEOTIDE SEQUENCE [LARGE SCALE GENOMIC DNA]</scope>
    <source>
        <strain evidence="2">JCM 30742</strain>
    </source>
</reference>
<proteinExistence type="predicted"/>
<keyword evidence="2" id="KW-1185">Reference proteome</keyword>
<evidence type="ECO:0008006" key="3">
    <source>
        <dbReference type="Google" id="ProtNLM"/>
    </source>
</evidence>
<evidence type="ECO:0000313" key="2">
    <source>
        <dbReference type="Proteomes" id="UP001500752"/>
    </source>
</evidence>